<dbReference type="GO" id="GO:0061631">
    <property type="term" value="F:ubiquitin conjugating enzyme activity"/>
    <property type="evidence" value="ECO:0007669"/>
    <property type="project" value="TreeGrafter"/>
</dbReference>
<accession>A0A2U1MGC9</accession>
<dbReference type="Gene3D" id="3.10.110.10">
    <property type="entry name" value="Ubiquitin Conjugating Enzyme"/>
    <property type="match status" value="1"/>
</dbReference>
<name>A0A2U1MGC9_ARTAN</name>
<proteinExistence type="predicted"/>
<evidence type="ECO:0000313" key="3">
    <source>
        <dbReference type="EMBL" id="PWA60343.1"/>
    </source>
</evidence>
<keyword evidence="2" id="KW-0833">Ubl conjugation pathway</keyword>
<comment type="caution">
    <text evidence="3">The sequence shown here is derived from an EMBL/GenBank/DDBJ whole genome shotgun (WGS) entry which is preliminary data.</text>
</comment>
<dbReference type="STRING" id="35608.A0A2U1MGC9"/>
<dbReference type="InterPro" id="IPR016135">
    <property type="entry name" value="UBQ-conjugating_enzyme/RWD"/>
</dbReference>
<dbReference type="AlphaFoldDB" id="A0A2U1MGC9"/>
<dbReference type="Proteomes" id="UP000245207">
    <property type="component" value="Unassembled WGS sequence"/>
</dbReference>
<gene>
    <name evidence="3" type="ORF">CTI12_AA382790</name>
</gene>
<reference evidence="3 4" key="1">
    <citation type="journal article" date="2018" name="Mol. Plant">
        <title>The genome of Artemisia annua provides insight into the evolution of Asteraceae family and artemisinin biosynthesis.</title>
        <authorList>
            <person name="Shen Q."/>
            <person name="Zhang L."/>
            <person name="Liao Z."/>
            <person name="Wang S."/>
            <person name="Yan T."/>
            <person name="Shi P."/>
            <person name="Liu M."/>
            <person name="Fu X."/>
            <person name="Pan Q."/>
            <person name="Wang Y."/>
            <person name="Lv Z."/>
            <person name="Lu X."/>
            <person name="Zhang F."/>
            <person name="Jiang W."/>
            <person name="Ma Y."/>
            <person name="Chen M."/>
            <person name="Hao X."/>
            <person name="Li L."/>
            <person name="Tang Y."/>
            <person name="Lv G."/>
            <person name="Zhou Y."/>
            <person name="Sun X."/>
            <person name="Brodelius P.E."/>
            <person name="Rose J.K.C."/>
            <person name="Tang K."/>
        </authorList>
    </citation>
    <scope>NUCLEOTIDE SEQUENCE [LARGE SCALE GENOMIC DNA]</scope>
    <source>
        <strain evidence="4">cv. Huhao1</strain>
        <tissue evidence="3">Leaf</tissue>
    </source>
</reference>
<keyword evidence="1" id="KW-0808">Transferase</keyword>
<dbReference type="OrthoDB" id="47801at2759"/>
<dbReference type="EMBL" id="PKPP01005373">
    <property type="protein sequence ID" value="PWA60343.1"/>
    <property type="molecule type" value="Genomic_DNA"/>
</dbReference>
<evidence type="ECO:0000313" key="4">
    <source>
        <dbReference type="Proteomes" id="UP000245207"/>
    </source>
</evidence>
<keyword evidence="4" id="KW-1185">Reference proteome</keyword>
<dbReference type="PANTHER" id="PTHR46116">
    <property type="entry name" value="(E3-INDEPENDENT) E2 UBIQUITIN-CONJUGATING ENZYME"/>
    <property type="match status" value="1"/>
</dbReference>
<dbReference type="PANTHER" id="PTHR46116:SF41">
    <property type="entry name" value="UBIQUITIN-CONJUGATING ENZYME E2 25-RELATED"/>
    <property type="match status" value="1"/>
</dbReference>
<sequence length="191" mass="22543">MRGEVNWFFLMEMIRRHDISNMLQLLVYICGSERNPTLNDQKNSFPYNENIVIKSLRTMLYVINKPPKHFEDLVIGHFSSCVRAIFTVCKSYIEGRFLESKKEKRCSKLFKDDVVLCIKPLVDAFIKIGAKEVEVFLYLREMRFNMPDKPFILRSEVSEVNTVELLCSPPLRARYRREWLILIKAVSNLLD</sequence>
<evidence type="ECO:0000256" key="2">
    <source>
        <dbReference type="ARBA" id="ARBA00022786"/>
    </source>
</evidence>
<protein>
    <submittedName>
        <fullName evidence="3">Ubiquitin-conjugating enzyme family protein</fullName>
    </submittedName>
</protein>
<evidence type="ECO:0000256" key="1">
    <source>
        <dbReference type="ARBA" id="ARBA00022679"/>
    </source>
</evidence>
<organism evidence="3 4">
    <name type="scientific">Artemisia annua</name>
    <name type="common">Sweet wormwood</name>
    <dbReference type="NCBI Taxonomy" id="35608"/>
    <lineage>
        <taxon>Eukaryota</taxon>
        <taxon>Viridiplantae</taxon>
        <taxon>Streptophyta</taxon>
        <taxon>Embryophyta</taxon>
        <taxon>Tracheophyta</taxon>
        <taxon>Spermatophyta</taxon>
        <taxon>Magnoliopsida</taxon>
        <taxon>eudicotyledons</taxon>
        <taxon>Gunneridae</taxon>
        <taxon>Pentapetalae</taxon>
        <taxon>asterids</taxon>
        <taxon>campanulids</taxon>
        <taxon>Asterales</taxon>
        <taxon>Asteraceae</taxon>
        <taxon>Asteroideae</taxon>
        <taxon>Anthemideae</taxon>
        <taxon>Artemisiinae</taxon>
        <taxon>Artemisia</taxon>
    </lineage>
</organism>